<evidence type="ECO:0000256" key="2">
    <source>
        <dbReference type="ARBA" id="ARBA00022729"/>
    </source>
</evidence>
<evidence type="ECO:0000256" key="4">
    <source>
        <dbReference type="SAM" id="SignalP"/>
    </source>
</evidence>
<comment type="similarity">
    <text evidence="1">Belongs to the Skp family.</text>
</comment>
<evidence type="ECO:0000256" key="1">
    <source>
        <dbReference type="ARBA" id="ARBA00009091"/>
    </source>
</evidence>
<reference evidence="5 6" key="1">
    <citation type="submission" date="2018-11" db="EMBL/GenBank/DDBJ databases">
        <title>Genomic Encyclopedia of Type Strains, Phase IV (KMG-IV): sequencing the most valuable type-strain genomes for metagenomic binning, comparative biology and taxonomic classification.</title>
        <authorList>
            <person name="Goeker M."/>
        </authorList>
    </citation>
    <scope>NUCLEOTIDE SEQUENCE [LARGE SCALE GENOMIC DNA]</scope>
    <source>
        <strain evidence="5 6">DSM 5900</strain>
    </source>
</reference>
<dbReference type="GO" id="GO:0005829">
    <property type="term" value="C:cytosol"/>
    <property type="evidence" value="ECO:0007669"/>
    <property type="project" value="TreeGrafter"/>
</dbReference>
<keyword evidence="2 4" id="KW-0732">Signal</keyword>
<accession>A0A3N1MD64</accession>
<dbReference type="PANTHER" id="PTHR35089">
    <property type="entry name" value="CHAPERONE PROTEIN SKP"/>
    <property type="match status" value="1"/>
</dbReference>
<proteinExistence type="inferred from homology"/>
<dbReference type="SMART" id="SM00935">
    <property type="entry name" value="OmpH"/>
    <property type="match status" value="1"/>
</dbReference>
<feature type="signal peptide" evidence="4">
    <location>
        <begin position="1"/>
        <end position="29"/>
    </location>
</feature>
<feature type="chain" id="PRO_5018136604" evidence="4">
    <location>
        <begin position="30"/>
        <end position="190"/>
    </location>
</feature>
<dbReference type="GO" id="GO:0051082">
    <property type="term" value="F:unfolded protein binding"/>
    <property type="evidence" value="ECO:0007669"/>
    <property type="project" value="InterPro"/>
</dbReference>
<evidence type="ECO:0000313" key="6">
    <source>
        <dbReference type="Proteomes" id="UP000278222"/>
    </source>
</evidence>
<dbReference type="InterPro" id="IPR024930">
    <property type="entry name" value="Skp_dom_sf"/>
</dbReference>
<dbReference type="SUPFAM" id="SSF111384">
    <property type="entry name" value="OmpH-like"/>
    <property type="match status" value="1"/>
</dbReference>
<dbReference type="Proteomes" id="UP000278222">
    <property type="component" value="Unassembled WGS sequence"/>
</dbReference>
<dbReference type="AlphaFoldDB" id="A0A3N1MD64"/>
<protein>
    <submittedName>
        <fullName evidence="5">Skp family chaperone for outer membrane proteins</fullName>
    </submittedName>
</protein>
<comment type="caution">
    <text evidence="5">The sequence shown here is derived from an EMBL/GenBank/DDBJ whole genome shotgun (WGS) entry which is preliminary data.</text>
</comment>
<evidence type="ECO:0000313" key="5">
    <source>
        <dbReference type="EMBL" id="ROQ01653.1"/>
    </source>
</evidence>
<sequence length="190" mass="21089">MMQFGYLRAAAAAAILGAAVAMTAVPAAAQQLPAPIIMIVDIQGVQQGSKAFKNIQAQMQTHRQSFQKEISDQEGQLRGAEQELQRQRTVLSPEAFGAKQREFQERVNNVQRNAQARRRQLEEGFNEAMQQVQRQLLQVVGKLAEERGATVVLPKTLVVLVDKRFDQSDEALKRLDAAITQVSVKLPAKK</sequence>
<dbReference type="Pfam" id="PF03938">
    <property type="entry name" value="OmpH"/>
    <property type="match status" value="1"/>
</dbReference>
<organism evidence="5 6">
    <name type="scientific">Stella humosa</name>
    <dbReference type="NCBI Taxonomy" id="94"/>
    <lineage>
        <taxon>Bacteria</taxon>
        <taxon>Pseudomonadati</taxon>
        <taxon>Pseudomonadota</taxon>
        <taxon>Alphaproteobacteria</taxon>
        <taxon>Rhodospirillales</taxon>
        <taxon>Stellaceae</taxon>
        <taxon>Stella</taxon>
    </lineage>
</organism>
<evidence type="ECO:0000256" key="3">
    <source>
        <dbReference type="SAM" id="Coils"/>
    </source>
</evidence>
<feature type="coiled-coil region" evidence="3">
    <location>
        <begin position="63"/>
        <end position="131"/>
    </location>
</feature>
<gene>
    <name evidence="5" type="ORF">EDC65_0835</name>
</gene>
<dbReference type="PANTHER" id="PTHR35089:SF1">
    <property type="entry name" value="CHAPERONE PROTEIN SKP"/>
    <property type="match status" value="1"/>
</dbReference>
<dbReference type="InterPro" id="IPR005632">
    <property type="entry name" value="Chaperone_Skp"/>
</dbReference>
<dbReference type="GO" id="GO:0050821">
    <property type="term" value="P:protein stabilization"/>
    <property type="evidence" value="ECO:0007669"/>
    <property type="project" value="TreeGrafter"/>
</dbReference>
<keyword evidence="6" id="KW-1185">Reference proteome</keyword>
<keyword evidence="3" id="KW-0175">Coiled coil</keyword>
<dbReference type="OrthoDB" id="8478823at2"/>
<dbReference type="EMBL" id="RJKX01000011">
    <property type="protein sequence ID" value="ROQ01653.1"/>
    <property type="molecule type" value="Genomic_DNA"/>
</dbReference>
<name>A0A3N1MD64_9PROT</name>
<dbReference type="RefSeq" id="WP_123688390.1">
    <property type="nucleotide sequence ID" value="NZ_AP019700.1"/>
</dbReference>
<dbReference type="Gene3D" id="3.30.910.20">
    <property type="entry name" value="Skp domain"/>
    <property type="match status" value="1"/>
</dbReference>